<sequence length="114" mass="13004">MFWTIEDTIEVVKLGVALILSTQFAYGCTIALLEKTMLGFYEYSIYDPPTTTIQKMINIFQKGLLGSGHYIYTKIGKYNWFVRKILFLIALAIQGILSITLYYIISGLLEGIFL</sequence>
<feature type="transmembrane region" description="Helical" evidence="1">
    <location>
        <begin position="85"/>
        <end position="105"/>
    </location>
</feature>
<proteinExistence type="predicted"/>
<feature type="transmembrane region" description="Helical" evidence="1">
    <location>
        <begin position="12"/>
        <end position="33"/>
    </location>
</feature>
<dbReference type="EMBL" id="VTEZ01000006">
    <property type="protein sequence ID" value="TYS83022.1"/>
    <property type="molecule type" value="Genomic_DNA"/>
</dbReference>
<dbReference type="AlphaFoldDB" id="A0A5D4U705"/>
<reference evidence="2 3" key="1">
    <citation type="submission" date="2019-08" db="EMBL/GenBank/DDBJ databases">
        <title>Bacillus genomes from the desert of Cuatro Cienegas, Coahuila.</title>
        <authorList>
            <person name="Olmedo-Alvarez G."/>
        </authorList>
    </citation>
    <scope>NUCLEOTIDE SEQUENCE [LARGE SCALE GENOMIC DNA]</scope>
    <source>
        <strain evidence="2 3">CH87b_3T</strain>
    </source>
</reference>
<accession>A0A5D4U705</accession>
<name>A0A5D4U705_9BACI</name>
<gene>
    <name evidence="2" type="ORF">FZC85_18130</name>
</gene>
<keyword evidence="1" id="KW-1133">Transmembrane helix</keyword>
<keyword evidence="1" id="KW-0472">Membrane</keyword>
<organism evidence="2 3">
    <name type="scientific">Rossellomorea aquimaris</name>
    <dbReference type="NCBI Taxonomy" id="189382"/>
    <lineage>
        <taxon>Bacteria</taxon>
        <taxon>Bacillati</taxon>
        <taxon>Bacillota</taxon>
        <taxon>Bacilli</taxon>
        <taxon>Bacillales</taxon>
        <taxon>Bacillaceae</taxon>
        <taxon>Rossellomorea</taxon>
    </lineage>
</organism>
<dbReference type="Proteomes" id="UP000324269">
    <property type="component" value="Unassembled WGS sequence"/>
</dbReference>
<protein>
    <submittedName>
        <fullName evidence="2">Uncharacterized protein</fullName>
    </submittedName>
</protein>
<evidence type="ECO:0000313" key="2">
    <source>
        <dbReference type="EMBL" id="TYS83022.1"/>
    </source>
</evidence>
<dbReference type="RefSeq" id="WP_148970434.1">
    <property type="nucleotide sequence ID" value="NZ_CANLNA010000004.1"/>
</dbReference>
<dbReference type="OrthoDB" id="2927608at2"/>
<comment type="caution">
    <text evidence="2">The sequence shown here is derived from an EMBL/GenBank/DDBJ whole genome shotgun (WGS) entry which is preliminary data.</text>
</comment>
<evidence type="ECO:0000256" key="1">
    <source>
        <dbReference type="SAM" id="Phobius"/>
    </source>
</evidence>
<keyword evidence="1" id="KW-0812">Transmembrane</keyword>
<evidence type="ECO:0000313" key="3">
    <source>
        <dbReference type="Proteomes" id="UP000324269"/>
    </source>
</evidence>